<reference evidence="2" key="1">
    <citation type="submission" date="2022-01" db="EMBL/GenBank/DDBJ databases">
        <authorList>
            <person name="Jo J.-H."/>
            <person name="Im W.-T."/>
        </authorList>
    </citation>
    <scope>NUCLEOTIDE SEQUENCE</scope>
    <source>
        <strain evidence="2">NA20</strain>
    </source>
</reference>
<keyword evidence="1" id="KW-0472">Membrane</keyword>
<accession>A0ABS9KQW5</accession>
<feature type="transmembrane region" description="Helical" evidence="1">
    <location>
        <begin position="12"/>
        <end position="30"/>
    </location>
</feature>
<keyword evidence="1" id="KW-0812">Transmembrane</keyword>
<evidence type="ECO:0000256" key="1">
    <source>
        <dbReference type="SAM" id="Phobius"/>
    </source>
</evidence>
<evidence type="ECO:0000313" key="3">
    <source>
        <dbReference type="Proteomes" id="UP001165367"/>
    </source>
</evidence>
<feature type="transmembrane region" description="Helical" evidence="1">
    <location>
        <begin position="36"/>
        <end position="53"/>
    </location>
</feature>
<sequence>MIIYQRDIRTRLLSLQFTFFILAAICFWAFKFQYDTVGWLVVVIFITLSIVVTRDFRVKTDSFSISKYYFFGLVKITWSFRRGEAINAFSFDPDFGQDGEAPSLEDPNMELGCLYLVFVTLSPPKIAKREFKIEKLNELGQRSQSVNMCLFKTEFNHLQTFLRQE</sequence>
<evidence type="ECO:0000313" key="2">
    <source>
        <dbReference type="EMBL" id="MCG2614727.1"/>
    </source>
</evidence>
<name>A0ABS9KQW5_9BACT</name>
<dbReference type="Proteomes" id="UP001165367">
    <property type="component" value="Unassembled WGS sequence"/>
</dbReference>
<keyword evidence="3" id="KW-1185">Reference proteome</keyword>
<keyword evidence="1" id="KW-1133">Transmembrane helix</keyword>
<dbReference type="EMBL" id="JAKLTR010000006">
    <property type="protein sequence ID" value="MCG2614727.1"/>
    <property type="molecule type" value="Genomic_DNA"/>
</dbReference>
<dbReference type="RefSeq" id="WP_237871426.1">
    <property type="nucleotide sequence ID" value="NZ_JAKLTR010000006.1"/>
</dbReference>
<comment type="caution">
    <text evidence="2">The sequence shown here is derived from an EMBL/GenBank/DDBJ whole genome shotgun (WGS) entry which is preliminary data.</text>
</comment>
<gene>
    <name evidence="2" type="ORF">LZZ85_10565</name>
</gene>
<organism evidence="2 3">
    <name type="scientific">Terrimonas ginsenosidimutans</name>
    <dbReference type="NCBI Taxonomy" id="2908004"/>
    <lineage>
        <taxon>Bacteria</taxon>
        <taxon>Pseudomonadati</taxon>
        <taxon>Bacteroidota</taxon>
        <taxon>Chitinophagia</taxon>
        <taxon>Chitinophagales</taxon>
        <taxon>Chitinophagaceae</taxon>
        <taxon>Terrimonas</taxon>
    </lineage>
</organism>
<proteinExistence type="predicted"/>
<protein>
    <submittedName>
        <fullName evidence="2">Uncharacterized protein</fullName>
    </submittedName>
</protein>